<dbReference type="Proteomes" id="UP000033556">
    <property type="component" value="Unassembled WGS sequence"/>
</dbReference>
<evidence type="ECO:0000313" key="2">
    <source>
        <dbReference type="Proteomes" id="UP000033556"/>
    </source>
</evidence>
<organism evidence="1 2">
    <name type="scientific">Rickettsia amblyommatis str. Ac/Pa</name>
    <dbReference type="NCBI Taxonomy" id="1359164"/>
    <lineage>
        <taxon>Bacteria</taxon>
        <taxon>Pseudomonadati</taxon>
        <taxon>Pseudomonadota</taxon>
        <taxon>Alphaproteobacteria</taxon>
        <taxon>Rickettsiales</taxon>
        <taxon>Rickettsiaceae</taxon>
        <taxon>Rickettsieae</taxon>
        <taxon>Rickettsia</taxon>
        <taxon>spotted fever group</taxon>
    </lineage>
</organism>
<evidence type="ECO:0000313" key="1">
    <source>
        <dbReference type="EMBL" id="KJV62235.1"/>
    </source>
</evidence>
<comment type="caution">
    <text evidence="1">The sequence shown here is derived from an EMBL/GenBank/DDBJ whole genome shotgun (WGS) entry which is preliminary data.</text>
</comment>
<sequence>MKLKKNIYKINSFGFFIYNRSTISFEAYKMLISLFAFNAT</sequence>
<accession>A0A0F3N2E1</accession>
<keyword evidence="2" id="KW-1185">Reference proteome</keyword>
<dbReference type="AlphaFoldDB" id="A0A0F3N2E1"/>
<proteinExistence type="predicted"/>
<protein>
    <submittedName>
        <fullName evidence="1">Uncharacterized protein</fullName>
    </submittedName>
</protein>
<gene>
    <name evidence="1" type="ORF">APHACPA_1256</name>
</gene>
<reference evidence="1 2" key="1">
    <citation type="submission" date="2015-01" db="EMBL/GenBank/DDBJ databases">
        <title>Genome Sequencing of Rickettsiales.</title>
        <authorList>
            <person name="Daugherty S.C."/>
            <person name="Su Q."/>
            <person name="Abolude K."/>
            <person name="Beier-Sexton M."/>
            <person name="Carlyon J.A."/>
            <person name="Carter R."/>
            <person name="Day N.P."/>
            <person name="Dumler S.J."/>
            <person name="Dyachenko V."/>
            <person name="Godinez A."/>
            <person name="Kurtti T.J."/>
            <person name="Lichay M."/>
            <person name="Mullins K.E."/>
            <person name="Ott S."/>
            <person name="Pappas-Brown V."/>
            <person name="Paris D.H."/>
            <person name="Patel P."/>
            <person name="Richards A.L."/>
            <person name="Sadzewicz L."/>
            <person name="Sears K."/>
            <person name="Seidman D."/>
            <person name="Sengamalay N."/>
            <person name="Stenos J."/>
            <person name="Tallon L.J."/>
            <person name="Vincent G."/>
            <person name="Fraser C.M."/>
            <person name="Munderloh U."/>
            <person name="Dunning-Hotopp J.C."/>
        </authorList>
    </citation>
    <scope>NUCLEOTIDE SEQUENCE [LARGE SCALE GENOMIC DNA]</scope>
    <source>
        <strain evidence="1 2">Ac/Pa</strain>
    </source>
</reference>
<name>A0A0F3N2E1_RICAM</name>
<dbReference type="PATRIC" id="fig|1359164.3.peg.1240"/>
<dbReference type="EMBL" id="LANR01000001">
    <property type="protein sequence ID" value="KJV62235.1"/>
    <property type="molecule type" value="Genomic_DNA"/>
</dbReference>